<evidence type="ECO:0000313" key="1">
    <source>
        <dbReference type="EMBL" id="JAH63423.1"/>
    </source>
</evidence>
<proteinExistence type="predicted"/>
<accession>A0A0E9UEQ4</accession>
<dbReference type="AlphaFoldDB" id="A0A0E9UEQ4"/>
<sequence>MLIFLPRAIQISSIVYAINTCCGYCFFKCSSGSSSSGAWIKHVTMH</sequence>
<organism evidence="1">
    <name type="scientific">Anguilla anguilla</name>
    <name type="common">European freshwater eel</name>
    <name type="synonym">Muraena anguilla</name>
    <dbReference type="NCBI Taxonomy" id="7936"/>
    <lineage>
        <taxon>Eukaryota</taxon>
        <taxon>Metazoa</taxon>
        <taxon>Chordata</taxon>
        <taxon>Craniata</taxon>
        <taxon>Vertebrata</taxon>
        <taxon>Euteleostomi</taxon>
        <taxon>Actinopterygii</taxon>
        <taxon>Neopterygii</taxon>
        <taxon>Teleostei</taxon>
        <taxon>Anguilliformes</taxon>
        <taxon>Anguillidae</taxon>
        <taxon>Anguilla</taxon>
    </lineage>
</organism>
<protein>
    <submittedName>
        <fullName evidence="1">Uncharacterized protein</fullName>
    </submittedName>
</protein>
<name>A0A0E9UEQ4_ANGAN</name>
<reference evidence="1" key="2">
    <citation type="journal article" date="2015" name="Fish Shellfish Immunol.">
        <title>Early steps in the European eel (Anguilla anguilla)-Vibrio vulnificus interaction in the gills: Role of the RtxA13 toxin.</title>
        <authorList>
            <person name="Callol A."/>
            <person name="Pajuelo D."/>
            <person name="Ebbesson L."/>
            <person name="Teles M."/>
            <person name="MacKenzie S."/>
            <person name="Amaro C."/>
        </authorList>
    </citation>
    <scope>NUCLEOTIDE SEQUENCE</scope>
</reference>
<reference evidence="1" key="1">
    <citation type="submission" date="2014-11" db="EMBL/GenBank/DDBJ databases">
        <authorList>
            <person name="Amaro Gonzalez C."/>
        </authorList>
    </citation>
    <scope>NUCLEOTIDE SEQUENCE</scope>
</reference>
<dbReference type="EMBL" id="GBXM01045154">
    <property type="protein sequence ID" value="JAH63423.1"/>
    <property type="molecule type" value="Transcribed_RNA"/>
</dbReference>